<organism evidence="2 3">
    <name type="scientific">Carnegiea gigantea</name>
    <dbReference type="NCBI Taxonomy" id="171969"/>
    <lineage>
        <taxon>Eukaryota</taxon>
        <taxon>Viridiplantae</taxon>
        <taxon>Streptophyta</taxon>
        <taxon>Embryophyta</taxon>
        <taxon>Tracheophyta</taxon>
        <taxon>Spermatophyta</taxon>
        <taxon>Magnoliopsida</taxon>
        <taxon>eudicotyledons</taxon>
        <taxon>Gunneridae</taxon>
        <taxon>Pentapetalae</taxon>
        <taxon>Caryophyllales</taxon>
        <taxon>Cactineae</taxon>
        <taxon>Cactaceae</taxon>
        <taxon>Cactoideae</taxon>
        <taxon>Echinocereeae</taxon>
        <taxon>Carnegiea</taxon>
    </lineage>
</organism>
<evidence type="ECO:0000256" key="1">
    <source>
        <dbReference type="SAM" id="MobiDB-lite"/>
    </source>
</evidence>
<protein>
    <submittedName>
        <fullName evidence="2">Uncharacterized protein</fullName>
    </submittedName>
</protein>
<reference evidence="2" key="1">
    <citation type="submission" date="2022-04" db="EMBL/GenBank/DDBJ databases">
        <title>Carnegiea gigantea Genome sequencing and assembly v2.</title>
        <authorList>
            <person name="Copetti D."/>
            <person name="Sanderson M.J."/>
            <person name="Burquez A."/>
            <person name="Wojciechowski M.F."/>
        </authorList>
    </citation>
    <scope>NUCLEOTIDE SEQUENCE</scope>
    <source>
        <strain evidence="2">SGP5-SGP5p</strain>
        <tissue evidence="2">Aerial part</tissue>
    </source>
</reference>
<dbReference type="AlphaFoldDB" id="A0A9Q1QDP0"/>
<evidence type="ECO:0000313" key="2">
    <source>
        <dbReference type="EMBL" id="KAJ8437686.1"/>
    </source>
</evidence>
<gene>
    <name evidence="2" type="ORF">Cgig2_028624</name>
</gene>
<keyword evidence="3" id="KW-1185">Reference proteome</keyword>
<dbReference type="OrthoDB" id="679318at2759"/>
<sequence length="187" mass="21081">MEECFDPYAVCFRLPNGQKFPVTAFDVYVTLCVPFGRREVIEITNKSILKFVKEITQITSLDWCQFVLDKLITSVRHYKETSNDSGAPLFKPTLSVHRPDNEDQTSGVALVIDASVTVEKEDHREDVVLDQPNNVIKKDDSIPSYSLRLGLSQPDTQSPRTAGVNEDDDSEDDDEGTPLRFPLRNTS</sequence>
<feature type="compositionally biased region" description="Acidic residues" evidence="1">
    <location>
        <begin position="165"/>
        <end position="176"/>
    </location>
</feature>
<proteinExistence type="predicted"/>
<accession>A0A9Q1QDP0</accession>
<evidence type="ECO:0000313" key="3">
    <source>
        <dbReference type="Proteomes" id="UP001153076"/>
    </source>
</evidence>
<comment type="caution">
    <text evidence="2">The sequence shown here is derived from an EMBL/GenBank/DDBJ whole genome shotgun (WGS) entry which is preliminary data.</text>
</comment>
<name>A0A9Q1QDP0_9CARY</name>
<dbReference type="Proteomes" id="UP001153076">
    <property type="component" value="Unassembled WGS sequence"/>
</dbReference>
<dbReference type="EMBL" id="JAKOGI010000288">
    <property type="protein sequence ID" value="KAJ8437686.1"/>
    <property type="molecule type" value="Genomic_DNA"/>
</dbReference>
<feature type="region of interest" description="Disordered" evidence="1">
    <location>
        <begin position="146"/>
        <end position="187"/>
    </location>
</feature>